<dbReference type="EMBL" id="KY965444">
    <property type="protein sequence ID" value="ARW78098.1"/>
    <property type="molecule type" value="Genomic_DNA"/>
</dbReference>
<name>A0A1Z1NEA3_9GAMA</name>
<dbReference type="KEGG" id="vg:33194248"/>
<evidence type="ECO:0000313" key="2">
    <source>
        <dbReference type="Proteomes" id="UP000214863"/>
    </source>
</evidence>
<evidence type="ECO:0000313" key="1">
    <source>
        <dbReference type="EMBL" id="ARW78098.1"/>
    </source>
</evidence>
<dbReference type="GeneID" id="33194248"/>
<gene>
    <name evidence="1" type="primary">ORF35</name>
</gene>
<proteinExistence type="predicted"/>
<dbReference type="Proteomes" id="UP000214863">
    <property type="component" value="Segment"/>
</dbReference>
<organism evidence="1">
    <name type="scientific">Common bottlenose dolphin gammaherpesvirus 1 strain Sarasota</name>
    <dbReference type="NCBI Taxonomy" id="2022783"/>
    <lineage>
        <taxon>Viruses</taxon>
        <taxon>Duplodnaviria</taxon>
        <taxon>Heunggongvirae</taxon>
        <taxon>Peploviricota</taxon>
        <taxon>Herviviricetes</taxon>
        <taxon>Herpesvirales</taxon>
        <taxon>Orthoherpesviridae</taxon>
        <taxon>Gammaherpesvirinae</taxon>
        <taxon>Bossavirus</taxon>
        <taxon>Bossavirus delphinidgamma1</taxon>
        <taxon>Delphinid gammaherpesvirus 1</taxon>
    </lineage>
</organism>
<dbReference type="RefSeq" id="YP_009388536.1">
    <property type="nucleotide sequence ID" value="NC_035117.1"/>
</dbReference>
<keyword evidence="2" id="KW-1185">Reference proteome</keyword>
<dbReference type="Pfam" id="PF05852">
    <property type="entry name" value="DUF848"/>
    <property type="match status" value="1"/>
</dbReference>
<dbReference type="InterPro" id="IPR008566">
    <property type="entry name" value="DUF848"/>
</dbReference>
<protein>
    <submittedName>
        <fullName evidence="1">Tegument protein UL14</fullName>
    </submittedName>
</protein>
<reference evidence="1" key="1">
    <citation type="submission" date="2017-04" db="EMBL/GenBank/DDBJ databases">
        <title>Genome sequence of delphinid gammaherpesvirus 1 from an Atlantic bottlenose dolphin (Tursiops truncatus).</title>
        <authorList>
            <person name="Davison A.J."/>
            <person name="Subramaniam K."/>
            <person name="Kerr K."/>
            <person name="Jacob J.J."/>
            <person name="Landrau-Giovannetti N."/>
            <person name="Waltzek T.B."/>
        </authorList>
    </citation>
    <scope>NUCLEOTIDE SEQUENCE [LARGE SCALE GENOMIC DNA]</scope>
    <source>
        <strain evidence="1">Sarasota</strain>
    </source>
</reference>
<sequence length="163" mass="18692">MDYSKNSKRELIRRALEAGVNKSASVAIYSQFGRDHCIFRTQYKTTQDTIARLHNLERAQRLSGKGTLLEASIAEYQSRLRQIRTFDPARVKVLEDLKDQVAELEDELHAELDTLERDAETSAVEVSDECDRRHDRVEADIFQWRIQAAPRVCGLPPPPMHGD</sequence>
<accession>A0A1Z1NEA3</accession>